<evidence type="ECO:0000256" key="5">
    <source>
        <dbReference type="ARBA" id="ARBA00022679"/>
    </source>
</evidence>
<keyword evidence="6" id="KW-0812">Transmembrane</keyword>
<dbReference type="Proteomes" id="UP001278571">
    <property type="component" value="Unassembled WGS sequence"/>
</dbReference>
<evidence type="ECO:0000256" key="1">
    <source>
        <dbReference type="ARBA" id="ARBA00004141"/>
    </source>
</evidence>
<keyword evidence="5" id="KW-0808">Transferase</keyword>
<dbReference type="InterPro" id="IPR025993">
    <property type="entry name" value="Ceramide_glucosylTrfase"/>
</dbReference>
<comment type="caution">
    <text evidence="9">The sequence shown here is derived from an EMBL/GenBank/DDBJ whole genome shotgun (WGS) entry which is preliminary data.</text>
</comment>
<dbReference type="Gene3D" id="3.90.550.10">
    <property type="entry name" value="Spore Coat Polysaccharide Biosynthesis Protein SpsA, Chain A"/>
    <property type="match status" value="1"/>
</dbReference>
<dbReference type="Pfam" id="PF13506">
    <property type="entry name" value="Glyco_transf_21"/>
    <property type="match status" value="1"/>
</dbReference>
<keyword evidence="7" id="KW-1133">Transmembrane helix</keyword>
<keyword evidence="8" id="KW-0472">Membrane</keyword>
<dbReference type="RefSeq" id="WP_319011160.1">
    <property type="nucleotide sequence ID" value="NZ_JAWJZF010000407.1"/>
</dbReference>
<evidence type="ECO:0000256" key="4">
    <source>
        <dbReference type="ARBA" id="ARBA00022676"/>
    </source>
</evidence>
<evidence type="ECO:0000256" key="3">
    <source>
        <dbReference type="ARBA" id="ARBA00004991"/>
    </source>
</evidence>
<dbReference type="SUPFAM" id="SSF53448">
    <property type="entry name" value="Nucleotide-diphospho-sugar transferases"/>
    <property type="match status" value="1"/>
</dbReference>
<proteinExistence type="predicted"/>
<comment type="subcellular location">
    <subcellularLocation>
        <location evidence="1">Membrane</location>
        <topology evidence="1">Multi-pass membrane protein</topology>
    </subcellularLocation>
</comment>
<keyword evidence="4" id="KW-0328">Glycosyltransferase</keyword>
<keyword evidence="10" id="KW-1185">Reference proteome</keyword>
<dbReference type="PANTHER" id="PTHR12726:SF0">
    <property type="entry name" value="CERAMIDE GLUCOSYLTRANSFERASE"/>
    <property type="match status" value="1"/>
</dbReference>
<organism evidence="9 10">
    <name type="scientific">Streptomyces roseolus</name>
    <dbReference type="NCBI Taxonomy" id="67358"/>
    <lineage>
        <taxon>Bacteria</taxon>
        <taxon>Bacillati</taxon>
        <taxon>Actinomycetota</taxon>
        <taxon>Actinomycetes</taxon>
        <taxon>Kitasatosporales</taxon>
        <taxon>Streptomycetaceae</taxon>
        <taxon>Streptomyces</taxon>
    </lineage>
</organism>
<feature type="non-terminal residue" evidence="9">
    <location>
        <position position="1"/>
    </location>
</feature>
<feature type="non-terminal residue" evidence="9">
    <location>
        <position position="112"/>
    </location>
</feature>
<evidence type="ECO:0000256" key="7">
    <source>
        <dbReference type="ARBA" id="ARBA00022989"/>
    </source>
</evidence>
<comment type="pathway">
    <text evidence="3">Sphingolipid metabolism.</text>
</comment>
<comment type="pathway">
    <text evidence="2">Lipid metabolism; sphingolipid metabolism.</text>
</comment>
<dbReference type="EMBL" id="JAWJZF010000407">
    <property type="protein sequence ID" value="MDX2294887.1"/>
    <property type="molecule type" value="Genomic_DNA"/>
</dbReference>
<evidence type="ECO:0000313" key="10">
    <source>
        <dbReference type="Proteomes" id="UP001278571"/>
    </source>
</evidence>
<accession>A0ABU4KBW9</accession>
<evidence type="ECO:0000256" key="6">
    <source>
        <dbReference type="ARBA" id="ARBA00022692"/>
    </source>
</evidence>
<evidence type="ECO:0000256" key="8">
    <source>
        <dbReference type="ARBA" id="ARBA00023136"/>
    </source>
</evidence>
<dbReference type="InterPro" id="IPR029044">
    <property type="entry name" value="Nucleotide-diphossugar_trans"/>
</dbReference>
<sequence>GNLINMLSSARHDTLVISDSDMHVAPDYLREVAAALARPGVGLVTSLYTGRPAEGSPALQLGAAHINQIFASGQLMARHLGRQDCVGATMALTRATLARVGGLAALVDYVAD</sequence>
<protein>
    <submittedName>
        <fullName evidence="9">Glycosyltransferase</fullName>
    </submittedName>
</protein>
<reference evidence="9 10" key="1">
    <citation type="submission" date="2023-10" db="EMBL/GenBank/DDBJ databases">
        <authorList>
            <person name="Wang X.X."/>
        </authorList>
    </citation>
    <scope>NUCLEOTIDE SEQUENCE [LARGE SCALE GENOMIC DNA]</scope>
    <source>
        <strain evidence="9 10">NBRC 12816</strain>
    </source>
</reference>
<name>A0ABU4KBW9_9ACTN</name>
<evidence type="ECO:0000313" key="9">
    <source>
        <dbReference type="EMBL" id="MDX2294887.1"/>
    </source>
</evidence>
<gene>
    <name evidence="9" type="ORF">R2363_22220</name>
</gene>
<dbReference type="PANTHER" id="PTHR12726">
    <property type="entry name" value="CERAMIDE GLUCOSYLTRANSFERASE"/>
    <property type="match status" value="1"/>
</dbReference>
<evidence type="ECO:0000256" key="2">
    <source>
        <dbReference type="ARBA" id="ARBA00004760"/>
    </source>
</evidence>